<organism evidence="1 2">
    <name type="scientific">Rhizopus delemar</name>
    <dbReference type="NCBI Taxonomy" id="936053"/>
    <lineage>
        <taxon>Eukaryota</taxon>
        <taxon>Fungi</taxon>
        <taxon>Fungi incertae sedis</taxon>
        <taxon>Mucoromycota</taxon>
        <taxon>Mucoromycotina</taxon>
        <taxon>Mucoromycetes</taxon>
        <taxon>Mucorales</taxon>
        <taxon>Mucorineae</taxon>
        <taxon>Rhizopodaceae</taxon>
        <taxon>Rhizopus</taxon>
    </lineage>
</organism>
<reference evidence="1 2" key="1">
    <citation type="journal article" date="2020" name="Microb. Genom.">
        <title>Genetic diversity of clinical and environmental Mucorales isolates obtained from an investigation of mucormycosis cases among solid organ transplant recipients.</title>
        <authorList>
            <person name="Nguyen M.H."/>
            <person name="Kaul D."/>
            <person name="Muto C."/>
            <person name="Cheng S.J."/>
            <person name="Richter R.A."/>
            <person name="Bruno V.M."/>
            <person name="Liu G."/>
            <person name="Beyhan S."/>
            <person name="Sundermann A.J."/>
            <person name="Mounaud S."/>
            <person name="Pasculle A.W."/>
            <person name="Nierman W.C."/>
            <person name="Driscoll E."/>
            <person name="Cumbie R."/>
            <person name="Clancy C.J."/>
            <person name="Dupont C.L."/>
        </authorList>
    </citation>
    <scope>NUCLEOTIDE SEQUENCE [LARGE SCALE GENOMIC DNA]</scope>
    <source>
        <strain evidence="1 2">GL24</strain>
    </source>
</reference>
<comment type="caution">
    <text evidence="1">The sequence shown here is derived from an EMBL/GenBank/DDBJ whole genome shotgun (WGS) entry which is preliminary data.</text>
</comment>
<dbReference type="Proteomes" id="UP000740926">
    <property type="component" value="Unassembled WGS sequence"/>
</dbReference>
<gene>
    <name evidence="1" type="ORF">G6F50_001935</name>
</gene>
<sequence>MHESFAAGFIEVKLLEMAGHHLLAYKEIQKTHRLSTEPIASDIIETFERYSRNHSRIYFEENENNNEDALDEDQDHGQEGYTRFTIRNFTRRETSSTAAGESVKSGILIRMQAWSLCLLESGTYIITAWNLYRKITLDQNFRNDTKLEYGPRTKAYIQLTKLMENADTDDIATLYPLNNCMNKLPRFEFAHIIGVTELISNYLDPLLSPMLNQAKDEIAKHRSDGGVTITEQMHESFAAGFIEVKSFGMTGLHFLTHKDTLLLATFCKETIDRGEVKCTLGAQALGFTVDFYLCGLYHEGIYPFIRLGRIIVPSSADTLPHTSK</sequence>
<dbReference type="AlphaFoldDB" id="A0A9P6ZB08"/>
<keyword evidence="2" id="KW-1185">Reference proteome</keyword>
<name>A0A9P6ZB08_9FUNG</name>
<accession>A0A9P6ZB08</accession>
<proteinExistence type="predicted"/>
<evidence type="ECO:0000313" key="1">
    <source>
        <dbReference type="EMBL" id="KAG1574480.1"/>
    </source>
</evidence>
<evidence type="ECO:0000313" key="2">
    <source>
        <dbReference type="Proteomes" id="UP000740926"/>
    </source>
</evidence>
<protein>
    <submittedName>
        <fullName evidence="1">Uncharacterized protein</fullName>
    </submittedName>
</protein>
<dbReference type="EMBL" id="JAANIU010000170">
    <property type="protein sequence ID" value="KAG1574480.1"/>
    <property type="molecule type" value="Genomic_DNA"/>
</dbReference>